<evidence type="ECO:0000313" key="2">
    <source>
        <dbReference type="Proteomes" id="UP001062846"/>
    </source>
</evidence>
<organism evidence="1 2">
    <name type="scientific">Rhododendron molle</name>
    <name type="common">Chinese azalea</name>
    <name type="synonym">Azalea mollis</name>
    <dbReference type="NCBI Taxonomy" id="49168"/>
    <lineage>
        <taxon>Eukaryota</taxon>
        <taxon>Viridiplantae</taxon>
        <taxon>Streptophyta</taxon>
        <taxon>Embryophyta</taxon>
        <taxon>Tracheophyta</taxon>
        <taxon>Spermatophyta</taxon>
        <taxon>Magnoliopsida</taxon>
        <taxon>eudicotyledons</taxon>
        <taxon>Gunneridae</taxon>
        <taxon>Pentapetalae</taxon>
        <taxon>asterids</taxon>
        <taxon>Ericales</taxon>
        <taxon>Ericaceae</taxon>
        <taxon>Ericoideae</taxon>
        <taxon>Rhodoreae</taxon>
        <taxon>Rhododendron</taxon>
    </lineage>
</organism>
<dbReference type="Proteomes" id="UP001062846">
    <property type="component" value="Chromosome 4"/>
</dbReference>
<dbReference type="EMBL" id="CM046391">
    <property type="protein sequence ID" value="KAI8561474.1"/>
    <property type="molecule type" value="Genomic_DNA"/>
</dbReference>
<proteinExistence type="predicted"/>
<accession>A0ACC0P8V3</accession>
<gene>
    <name evidence="1" type="ORF">RHMOL_Rhmol04G0342700</name>
</gene>
<keyword evidence="2" id="KW-1185">Reference proteome</keyword>
<name>A0ACC0P8V3_RHOML</name>
<protein>
    <submittedName>
        <fullName evidence="1">Uncharacterized protein</fullName>
    </submittedName>
</protein>
<comment type="caution">
    <text evidence="1">The sequence shown here is derived from an EMBL/GenBank/DDBJ whole genome shotgun (WGS) entry which is preliminary data.</text>
</comment>
<evidence type="ECO:0000313" key="1">
    <source>
        <dbReference type="EMBL" id="KAI8561474.1"/>
    </source>
</evidence>
<sequence>MEEKFIKDVPMPMYEVGSDFSKVGVLDGCLCAVDIHRPESHFDVWVMKKYGVRESWTKLFVVPNVPGALFFEYYELLCFTKDGEVVLRLKLEASVPSKMKKLEESLKLVIYNPKQKTKRFGMPQDWKGFDVALYVESLVSPPCCNSTRRHC</sequence>
<reference evidence="1" key="1">
    <citation type="submission" date="2022-02" db="EMBL/GenBank/DDBJ databases">
        <title>Plant Genome Project.</title>
        <authorList>
            <person name="Zhang R.-G."/>
        </authorList>
    </citation>
    <scope>NUCLEOTIDE SEQUENCE</scope>
    <source>
        <strain evidence="1">AT1</strain>
    </source>
</reference>